<feature type="compositionally biased region" description="Basic and acidic residues" evidence="4">
    <location>
        <begin position="95"/>
        <end position="124"/>
    </location>
</feature>
<dbReference type="InterPro" id="IPR037120">
    <property type="entry name" value="Haem_peroxidase_sf_animal"/>
</dbReference>
<dbReference type="InterPro" id="IPR018247">
    <property type="entry name" value="EF_Hand_1_Ca_BS"/>
</dbReference>
<dbReference type="OrthoDB" id="9765610at2"/>
<organism evidence="6 7">
    <name type="scientific">Stieleria marina</name>
    <dbReference type="NCBI Taxonomy" id="1930275"/>
    <lineage>
        <taxon>Bacteria</taxon>
        <taxon>Pseudomonadati</taxon>
        <taxon>Planctomycetota</taxon>
        <taxon>Planctomycetia</taxon>
        <taxon>Pirellulales</taxon>
        <taxon>Pirellulaceae</taxon>
        <taxon>Stieleria</taxon>
    </lineage>
</organism>
<evidence type="ECO:0000256" key="4">
    <source>
        <dbReference type="SAM" id="MobiDB-lite"/>
    </source>
</evidence>
<keyword evidence="6" id="KW-0560">Oxidoreductase</keyword>
<dbReference type="GO" id="GO:0006979">
    <property type="term" value="P:response to oxidative stress"/>
    <property type="evidence" value="ECO:0007669"/>
    <property type="project" value="InterPro"/>
</dbReference>
<reference evidence="6 7" key="1">
    <citation type="submission" date="2019-02" db="EMBL/GenBank/DDBJ databases">
        <title>Deep-cultivation of Planctomycetes and their phenomic and genomic characterization uncovers novel biology.</title>
        <authorList>
            <person name="Wiegand S."/>
            <person name="Jogler M."/>
            <person name="Boedeker C."/>
            <person name="Pinto D."/>
            <person name="Vollmers J."/>
            <person name="Rivas-Marin E."/>
            <person name="Kohn T."/>
            <person name="Peeters S.H."/>
            <person name="Heuer A."/>
            <person name="Rast P."/>
            <person name="Oberbeckmann S."/>
            <person name="Bunk B."/>
            <person name="Jeske O."/>
            <person name="Meyerdierks A."/>
            <person name="Storesund J.E."/>
            <person name="Kallscheuer N."/>
            <person name="Luecker S."/>
            <person name="Lage O.M."/>
            <person name="Pohl T."/>
            <person name="Merkel B.J."/>
            <person name="Hornburger P."/>
            <person name="Mueller R.-W."/>
            <person name="Bruemmer F."/>
            <person name="Labrenz M."/>
            <person name="Spormann A.M."/>
            <person name="Op den Camp H."/>
            <person name="Overmann J."/>
            <person name="Amann R."/>
            <person name="Jetten M.S.M."/>
            <person name="Mascher T."/>
            <person name="Medema M.H."/>
            <person name="Devos D.P."/>
            <person name="Kaster A.-K."/>
            <person name="Ovreas L."/>
            <person name="Rohde M."/>
            <person name="Galperin M.Y."/>
            <person name="Jogler C."/>
        </authorList>
    </citation>
    <scope>NUCLEOTIDE SEQUENCE [LARGE SCALE GENOMIC DNA]</scope>
    <source>
        <strain evidence="6 7">K23_9</strain>
    </source>
</reference>
<dbReference type="SUPFAM" id="SSF117074">
    <property type="entry name" value="Hypothetical protein PA1324"/>
    <property type="match status" value="1"/>
</dbReference>
<dbReference type="Pfam" id="PF07595">
    <property type="entry name" value="Planc_extracel"/>
    <property type="match status" value="1"/>
</dbReference>
<dbReference type="GO" id="GO:0004553">
    <property type="term" value="F:hydrolase activity, hydrolyzing O-glycosyl compounds"/>
    <property type="evidence" value="ECO:0007669"/>
    <property type="project" value="InterPro"/>
</dbReference>
<dbReference type="SUPFAM" id="SSF48113">
    <property type="entry name" value="Heme-dependent peroxidases"/>
    <property type="match status" value="1"/>
</dbReference>
<gene>
    <name evidence="6" type="ORF">K239x_45330</name>
</gene>
<dbReference type="Pfam" id="PF03098">
    <property type="entry name" value="An_peroxidase"/>
    <property type="match status" value="1"/>
</dbReference>
<dbReference type="InterPro" id="IPR002105">
    <property type="entry name" value="Dockerin_1_rpt"/>
</dbReference>
<evidence type="ECO:0000256" key="3">
    <source>
        <dbReference type="ARBA" id="ARBA00023180"/>
    </source>
</evidence>
<dbReference type="AlphaFoldDB" id="A0A517NZJ5"/>
<dbReference type="InterPro" id="IPR013783">
    <property type="entry name" value="Ig-like_fold"/>
</dbReference>
<comment type="subcellular location">
    <subcellularLocation>
        <location evidence="1">Secreted</location>
    </subcellularLocation>
</comment>
<dbReference type="EMBL" id="CP036526">
    <property type="protein sequence ID" value="QDT12523.1"/>
    <property type="molecule type" value="Genomic_DNA"/>
</dbReference>
<dbReference type="GO" id="GO:0005576">
    <property type="term" value="C:extracellular region"/>
    <property type="evidence" value="ECO:0007669"/>
    <property type="project" value="UniProtKB-SubCell"/>
</dbReference>
<feature type="compositionally biased region" description="Polar residues" evidence="4">
    <location>
        <begin position="724"/>
        <end position="742"/>
    </location>
</feature>
<feature type="compositionally biased region" description="Pro residues" evidence="4">
    <location>
        <begin position="139"/>
        <end position="148"/>
    </location>
</feature>
<proteinExistence type="predicted"/>
<name>A0A517NZJ5_9BACT</name>
<keyword evidence="6" id="KW-0575">Peroxidase</keyword>
<dbReference type="PANTHER" id="PTHR11475">
    <property type="entry name" value="OXIDASE/PEROXIDASE"/>
    <property type="match status" value="1"/>
</dbReference>
<dbReference type="Gene3D" id="2.60.40.10">
    <property type="entry name" value="Immunoglobulins"/>
    <property type="match status" value="1"/>
</dbReference>
<dbReference type="Pfam" id="PF00404">
    <property type="entry name" value="Dockerin_1"/>
    <property type="match status" value="1"/>
</dbReference>
<keyword evidence="7" id="KW-1185">Reference proteome</keyword>
<dbReference type="GO" id="GO:0004601">
    <property type="term" value="F:peroxidase activity"/>
    <property type="evidence" value="ECO:0007669"/>
    <property type="project" value="UniProtKB-KW"/>
</dbReference>
<dbReference type="GO" id="GO:0000272">
    <property type="term" value="P:polysaccharide catabolic process"/>
    <property type="evidence" value="ECO:0007669"/>
    <property type="project" value="InterPro"/>
</dbReference>
<dbReference type="PROSITE" id="PS00018">
    <property type="entry name" value="EF_HAND_1"/>
    <property type="match status" value="1"/>
</dbReference>
<sequence length="821" mass="88643">MRNSPRGKNRRFVKRPSHNRRLRLQNLEQRQLLAADISAFQNVEFPEDVNADGEVSPADVLMILNGLAEGGEVQITGPGGEDLAANDGNQPNNRRFRDVNGDGRLTPDDALRVLNRMTRDRDLGGRGGDQGRPPEDPTETPPENPTETPPVSNETDEVRSIDGTGNNLENPQVGAADTELLRVAENDYADGISEPAGEDRPSAREISNTLSAADPDATTSERNLSSFVFAWGQFLDHDIDLSLEPENADDAESFDIEVPEGDPLFDPFNTGEETIHLTRSAIADGTGTSTDNPAEQVNSITAWVDGSQVYGSDLETSDSLREFVGGRLLVSDDGLLPTDDDGGILAGDIRAAENVVLTSMHALFVREHNQLADGISAANPELTDEEIFQEARATVIAEMQSITYNEYLPALLGEDALSEYNGYDSSIDPSIANEFSTAAFRFGHSTLNDEFRLVGNDGEEVAEAISLASAFFTPQLLEETGIDSFLKYASSTQSQEIDLEVVDSLRNFLFGAPGSGGLDLVSLNIQRGRDHGLADYNTTREAYGLDPVESFADITSDLDVQANLESLYGDVNNVDLWVGLMAEDHTNNGSLGETATTIIADQFERLRDGDRFYYENTMSDGEIRDIESTSLADIIERNTELDSLQSNVFFFAPEITGTVIAESATQLESADQLTGNAQGELTSELDRDGGQPTTGPDNGLDLGQGDNLARTPIDPRSGARGQGVPQQNGPRQNGPRSSGDNNVVTAEGILVELVDADGTVIDSTLTDVRGNYAFASVSQSGSYQVRIADSDSWTVEGDDTWDVSISNGDENMDGIDFRVLV</sequence>
<dbReference type="RefSeq" id="WP_145420410.1">
    <property type="nucleotide sequence ID" value="NZ_CP036526.1"/>
</dbReference>
<evidence type="ECO:0000313" key="6">
    <source>
        <dbReference type="EMBL" id="QDT12523.1"/>
    </source>
</evidence>
<dbReference type="Gene3D" id="1.10.640.10">
    <property type="entry name" value="Haem peroxidase domain superfamily, animal type"/>
    <property type="match status" value="1"/>
</dbReference>
<dbReference type="InterPro" id="IPR011506">
    <property type="entry name" value="Planctomycete_extracellular"/>
</dbReference>
<dbReference type="CDD" id="cd09822">
    <property type="entry name" value="peroxinectin_like_bacterial"/>
    <property type="match status" value="1"/>
</dbReference>
<protein>
    <submittedName>
        <fullName evidence="6">Peroxidase</fullName>
    </submittedName>
</protein>
<dbReference type="GO" id="GO:0020037">
    <property type="term" value="F:heme binding"/>
    <property type="evidence" value="ECO:0007669"/>
    <property type="project" value="InterPro"/>
</dbReference>
<feature type="domain" description="Planctomycete extracellular" evidence="5">
    <location>
        <begin position="20"/>
        <end position="37"/>
    </location>
</feature>
<dbReference type="InterPro" id="IPR019791">
    <property type="entry name" value="Haem_peroxidase_animal"/>
</dbReference>
<dbReference type="PROSITE" id="PS50292">
    <property type="entry name" value="PEROXIDASE_3"/>
    <property type="match status" value="1"/>
</dbReference>
<evidence type="ECO:0000256" key="1">
    <source>
        <dbReference type="ARBA" id="ARBA00004613"/>
    </source>
</evidence>
<feature type="region of interest" description="Disordered" evidence="4">
    <location>
        <begin position="77"/>
        <end position="175"/>
    </location>
</feature>
<dbReference type="InterPro" id="IPR036439">
    <property type="entry name" value="Dockerin_dom_sf"/>
</dbReference>
<dbReference type="PRINTS" id="PR00457">
    <property type="entry name" value="ANPEROXIDASE"/>
</dbReference>
<accession>A0A517NZJ5</accession>
<dbReference type="Gene3D" id="1.10.1330.10">
    <property type="entry name" value="Dockerin domain"/>
    <property type="match status" value="1"/>
</dbReference>
<dbReference type="InterPro" id="IPR010255">
    <property type="entry name" value="Haem_peroxidase_sf"/>
</dbReference>
<dbReference type="PANTHER" id="PTHR11475:SF4">
    <property type="entry name" value="CHORION PEROXIDASE"/>
    <property type="match status" value="1"/>
</dbReference>
<evidence type="ECO:0000259" key="5">
    <source>
        <dbReference type="Pfam" id="PF07595"/>
    </source>
</evidence>
<evidence type="ECO:0000256" key="2">
    <source>
        <dbReference type="ARBA" id="ARBA00022525"/>
    </source>
</evidence>
<feature type="region of interest" description="Disordered" evidence="4">
    <location>
        <begin position="682"/>
        <end position="742"/>
    </location>
</feature>
<evidence type="ECO:0000313" key="7">
    <source>
        <dbReference type="Proteomes" id="UP000319817"/>
    </source>
</evidence>
<keyword evidence="2" id="KW-0964">Secreted</keyword>
<dbReference type="Proteomes" id="UP000319817">
    <property type="component" value="Chromosome"/>
</dbReference>
<keyword evidence="3" id="KW-0325">Glycoprotein</keyword>